<feature type="non-terminal residue" evidence="2">
    <location>
        <position position="68"/>
    </location>
</feature>
<accession>D8UAQ9</accession>
<dbReference type="Proteomes" id="UP000001058">
    <property type="component" value="Unassembled WGS sequence"/>
</dbReference>
<dbReference type="InParanoid" id="D8UAQ9"/>
<dbReference type="GeneID" id="9614427"/>
<evidence type="ECO:0000313" key="2">
    <source>
        <dbReference type="EMBL" id="EFJ43199.1"/>
    </source>
</evidence>
<dbReference type="KEGG" id="vcn:VOLCADRAFT_37569"/>
<name>D8UAQ9_VOLCA</name>
<dbReference type="EMBL" id="GL378375">
    <property type="protein sequence ID" value="EFJ43199.1"/>
    <property type="molecule type" value="Genomic_DNA"/>
</dbReference>
<organism evidence="3">
    <name type="scientific">Volvox carteri f. nagariensis</name>
    <dbReference type="NCBI Taxonomy" id="3068"/>
    <lineage>
        <taxon>Eukaryota</taxon>
        <taxon>Viridiplantae</taxon>
        <taxon>Chlorophyta</taxon>
        <taxon>core chlorophytes</taxon>
        <taxon>Chlorophyceae</taxon>
        <taxon>CS clade</taxon>
        <taxon>Chlamydomonadales</taxon>
        <taxon>Volvocaceae</taxon>
        <taxon>Volvox</taxon>
    </lineage>
</organism>
<feature type="domain" description="C-type lectin" evidence="1">
    <location>
        <begin position="1"/>
        <end position="68"/>
    </location>
</feature>
<keyword evidence="3" id="KW-1185">Reference proteome</keyword>
<dbReference type="InterPro" id="IPR016187">
    <property type="entry name" value="CTDL_fold"/>
</dbReference>
<evidence type="ECO:0000259" key="1">
    <source>
        <dbReference type="PROSITE" id="PS50041"/>
    </source>
</evidence>
<reference evidence="2 3" key="1">
    <citation type="journal article" date="2010" name="Science">
        <title>Genomic analysis of organismal complexity in the multicellular green alga Volvox carteri.</title>
        <authorList>
            <person name="Prochnik S.E."/>
            <person name="Umen J."/>
            <person name="Nedelcu A.M."/>
            <person name="Hallmann A."/>
            <person name="Miller S.M."/>
            <person name="Nishii I."/>
            <person name="Ferris P."/>
            <person name="Kuo A."/>
            <person name="Mitros T."/>
            <person name="Fritz-Laylin L.K."/>
            <person name="Hellsten U."/>
            <person name="Chapman J."/>
            <person name="Simakov O."/>
            <person name="Rensing S.A."/>
            <person name="Terry A."/>
            <person name="Pangilinan J."/>
            <person name="Kapitonov V."/>
            <person name="Jurka J."/>
            <person name="Salamov A."/>
            <person name="Shapiro H."/>
            <person name="Schmutz J."/>
            <person name="Grimwood J."/>
            <person name="Lindquist E."/>
            <person name="Lucas S."/>
            <person name="Grigoriev I.V."/>
            <person name="Schmitt R."/>
            <person name="Kirk D."/>
            <person name="Rokhsar D.S."/>
        </authorList>
    </citation>
    <scope>NUCLEOTIDE SEQUENCE [LARGE SCALE GENOMIC DNA]</scope>
    <source>
        <strain evidence="3">f. Nagariensis / Eve</strain>
    </source>
</reference>
<dbReference type="AlphaFoldDB" id="D8UAQ9"/>
<sequence length="68" mass="7268">LTWDDAAAFCSTQHIGGRLPSLASAAEADAVLSLWSKLSYWVGLSDVAKEGSFVWADGNSSRPLPWNS</sequence>
<protein>
    <recommendedName>
        <fullName evidence="1">C-type lectin domain-containing protein</fullName>
    </recommendedName>
</protein>
<dbReference type="RefSeq" id="XP_002955774.1">
    <property type="nucleotide sequence ID" value="XM_002955728.1"/>
</dbReference>
<gene>
    <name evidence="2" type="ORF">VOLCADRAFT_37569</name>
</gene>
<evidence type="ECO:0000313" key="3">
    <source>
        <dbReference type="Proteomes" id="UP000001058"/>
    </source>
</evidence>
<dbReference type="CDD" id="cd00037">
    <property type="entry name" value="CLECT"/>
    <property type="match status" value="1"/>
</dbReference>
<proteinExistence type="predicted"/>
<dbReference type="InterPro" id="IPR016186">
    <property type="entry name" value="C-type_lectin-like/link_sf"/>
</dbReference>
<dbReference type="SUPFAM" id="SSF56436">
    <property type="entry name" value="C-type lectin-like"/>
    <property type="match status" value="1"/>
</dbReference>
<dbReference type="InterPro" id="IPR001304">
    <property type="entry name" value="C-type_lectin-like"/>
</dbReference>
<dbReference type="Pfam" id="PF00059">
    <property type="entry name" value="Lectin_C"/>
    <property type="match status" value="1"/>
</dbReference>
<dbReference type="Gene3D" id="3.10.100.10">
    <property type="entry name" value="Mannose-Binding Protein A, subunit A"/>
    <property type="match status" value="1"/>
</dbReference>
<feature type="non-terminal residue" evidence="2">
    <location>
        <position position="1"/>
    </location>
</feature>
<dbReference type="PROSITE" id="PS50041">
    <property type="entry name" value="C_TYPE_LECTIN_2"/>
    <property type="match status" value="1"/>
</dbReference>
<dbReference type="OrthoDB" id="418245at2759"/>